<keyword evidence="2" id="KW-1185">Reference proteome</keyword>
<organism evidence="1 2">
    <name type="scientific">Amycolatopsis iheyensis</name>
    <dbReference type="NCBI Taxonomy" id="2945988"/>
    <lineage>
        <taxon>Bacteria</taxon>
        <taxon>Bacillati</taxon>
        <taxon>Actinomycetota</taxon>
        <taxon>Actinomycetes</taxon>
        <taxon>Pseudonocardiales</taxon>
        <taxon>Pseudonocardiaceae</taxon>
        <taxon>Amycolatopsis</taxon>
    </lineage>
</organism>
<proteinExistence type="predicted"/>
<accession>A0A9X2N9J3</accession>
<evidence type="ECO:0000313" key="2">
    <source>
        <dbReference type="Proteomes" id="UP001144096"/>
    </source>
</evidence>
<evidence type="ECO:0000313" key="1">
    <source>
        <dbReference type="EMBL" id="MCR6483747.1"/>
    </source>
</evidence>
<name>A0A9X2N9J3_9PSEU</name>
<comment type="caution">
    <text evidence="1">The sequence shown here is derived from an EMBL/GenBank/DDBJ whole genome shotgun (WGS) entry which is preliminary data.</text>
</comment>
<dbReference type="EMBL" id="JAMXQV010000006">
    <property type="protein sequence ID" value="MCR6483747.1"/>
    <property type="molecule type" value="Genomic_DNA"/>
</dbReference>
<gene>
    <name evidence="1" type="ORF">M8542_13055</name>
</gene>
<protein>
    <submittedName>
        <fullName evidence="1">Uncharacterized protein</fullName>
    </submittedName>
</protein>
<dbReference type="RefSeq" id="WP_257920379.1">
    <property type="nucleotide sequence ID" value="NZ_JAMXQV010000006.1"/>
</dbReference>
<reference evidence="1" key="1">
    <citation type="submission" date="2022-06" db="EMBL/GenBank/DDBJ databases">
        <title>Amycolatopsis iheyaensis sp. nov., a new species of the genus Amycolatopsis isolated from soil in Iheya island, Japan.</title>
        <authorList>
            <person name="Ngamcharungchit C."/>
            <person name="Kanto H."/>
            <person name="Take A."/>
            <person name="Intra B."/>
            <person name="Matsumoto A."/>
            <person name="Panbangred W."/>
            <person name="Inahashi Y."/>
        </authorList>
    </citation>
    <scope>NUCLEOTIDE SEQUENCE</scope>
    <source>
        <strain evidence="1">OK19-0408</strain>
    </source>
</reference>
<sequence>MSGFHADPAALDALALRLEDAAAEYAAVDLAPAGDLGPPSVSSALTALTAEWSGRIRAVETDFTAAATSVRAAAKVYRGADTAAAEDLGRADG</sequence>
<dbReference type="Proteomes" id="UP001144096">
    <property type="component" value="Unassembled WGS sequence"/>
</dbReference>
<dbReference type="AlphaFoldDB" id="A0A9X2N9J3"/>